<dbReference type="eggNOG" id="ENOG502S731">
    <property type="taxonomic scope" value="Eukaryota"/>
</dbReference>
<evidence type="ECO:0000256" key="6">
    <source>
        <dbReference type="SAM" id="Phobius"/>
    </source>
</evidence>
<feature type="transmembrane region" description="Helical" evidence="6">
    <location>
        <begin position="201"/>
        <end position="222"/>
    </location>
</feature>
<dbReference type="GO" id="GO:0022857">
    <property type="term" value="F:transmembrane transporter activity"/>
    <property type="evidence" value="ECO:0007669"/>
    <property type="project" value="InterPro"/>
</dbReference>
<dbReference type="Pfam" id="PF07690">
    <property type="entry name" value="MFS_1"/>
    <property type="match status" value="1"/>
</dbReference>
<dbReference type="InterPro" id="IPR011701">
    <property type="entry name" value="MFS"/>
</dbReference>
<feature type="transmembrane region" description="Helical" evidence="6">
    <location>
        <begin position="508"/>
        <end position="530"/>
    </location>
</feature>
<name>I2G4M0_USTHO</name>
<dbReference type="Gene3D" id="1.20.1250.20">
    <property type="entry name" value="MFS general substrate transporter like domains"/>
    <property type="match status" value="1"/>
</dbReference>
<protein>
    <submittedName>
        <fullName evidence="7">Uncharacterized protein</fullName>
    </submittedName>
</protein>
<dbReference type="Proteomes" id="UP000006174">
    <property type="component" value="Unassembled WGS sequence"/>
</dbReference>
<proteinExistence type="predicted"/>
<dbReference type="PANTHER" id="PTHR23507:SF1">
    <property type="entry name" value="FI18259P1-RELATED"/>
    <property type="match status" value="1"/>
</dbReference>
<evidence type="ECO:0000256" key="2">
    <source>
        <dbReference type="ARBA" id="ARBA00022692"/>
    </source>
</evidence>
<dbReference type="GO" id="GO:0016020">
    <property type="term" value="C:membrane"/>
    <property type="evidence" value="ECO:0007669"/>
    <property type="project" value="UniProtKB-SubCell"/>
</dbReference>
<reference evidence="7 8" key="1">
    <citation type="journal article" date="2012" name="Plant Cell">
        <title>Genome comparison of barley and maize smut fungi reveals targeted loss of RNA silencing components and species-specific presence of transposable elements.</title>
        <authorList>
            <person name="Laurie J.D."/>
            <person name="Ali S."/>
            <person name="Linning R."/>
            <person name="Mannhaupt G."/>
            <person name="Wong P."/>
            <person name="Gueldener U."/>
            <person name="Muensterkoetter M."/>
            <person name="Moore R."/>
            <person name="Kahmann R."/>
            <person name="Bakkeren G."/>
            <person name="Schirawski J."/>
        </authorList>
    </citation>
    <scope>NUCLEOTIDE SEQUENCE [LARGE SCALE GENOMIC DNA]</scope>
    <source>
        <strain evidence="8">Uh4875-4</strain>
    </source>
</reference>
<evidence type="ECO:0000256" key="3">
    <source>
        <dbReference type="ARBA" id="ARBA00022989"/>
    </source>
</evidence>
<sequence>MTRRVREDQDENTPLLRHHNTDDGQGRWSLARRRSSAFPSLFSQPEDKDGEDYLQHQRKIDLYLVVFVNVVYNVAIGIMNSFFVELIQTLSCAEYYYDSSSPDSRFPTLPTTGDPSDLCSVPWVEKRTSQMTTYGDTIMGITGCVASLVIAKGLLPRFSRRAVTIGAVVVAVLHATTMALLPTHYSFDPAVASTSTVHPTVSLYLLLTTLVVGGLLGAPQTAMPVLSQVMALDVCKEDEKTAAFSQVFASMTLGMAISSTVLQFLPLFNVHFSILHHTGPFSPFYMVVGVHLVALIIVILLLPETKPIPSPQNLSRRTSVSSDEDSQEHFGGSDRQVLVSSSDPPSSTSSGIAQSLKEMLGLFGYLIPYQPHPGSKRDYKLPLMLCGLVFCDTISMVWSNLVVFCSTHLHFGPQEVTILLGVIGATKGLYALFALPLIVTFVRKTVKKKIHEELTASASIEYLSTETRLAKREESVILTDKIVALGSLACDCAGFIAMGVAASHLSAAGIYGSAFFLLFGSGAVPSIQALNVDFFLAQDRPTEDPVAARDAFMGFLSLLRTLLQTFGPLINNVIYGWSVDHAMPALVFFWTSFMSFSSLMFVTSVGFFVK</sequence>
<evidence type="ECO:0000256" key="1">
    <source>
        <dbReference type="ARBA" id="ARBA00004141"/>
    </source>
</evidence>
<dbReference type="EMBL" id="CAGI01000188">
    <property type="protein sequence ID" value="CCF54113.1"/>
    <property type="molecule type" value="Genomic_DNA"/>
</dbReference>
<dbReference type="AlphaFoldDB" id="I2G4M0"/>
<dbReference type="HOGENOM" id="CLU_447736_0_0_1"/>
<evidence type="ECO:0000256" key="4">
    <source>
        <dbReference type="ARBA" id="ARBA00023136"/>
    </source>
</evidence>
<feature type="transmembrane region" description="Helical" evidence="6">
    <location>
        <begin position="62"/>
        <end position="83"/>
    </location>
</feature>
<feature type="transmembrane region" description="Helical" evidence="6">
    <location>
        <begin position="162"/>
        <end position="181"/>
    </location>
</feature>
<keyword evidence="4 6" id="KW-0472">Membrane</keyword>
<comment type="subcellular location">
    <subcellularLocation>
        <location evidence="1">Membrane</location>
        <topology evidence="1">Multi-pass membrane protein</topology>
    </subcellularLocation>
</comment>
<feature type="transmembrane region" description="Helical" evidence="6">
    <location>
        <begin position="284"/>
        <end position="302"/>
    </location>
</feature>
<keyword evidence="2 6" id="KW-0812">Transmembrane</keyword>
<dbReference type="PANTHER" id="PTHR23507">
    <property type="entry name" value="ZGC:174356"/>
    <property type="match status" value="1"/>
</dbReference>
<dbReference type="OMA" id="CSTHLHF"/>
<evidence type="ECO:0000313" key="7">
    <source>
        <dbReference type="EMBL" id="CCF54113.1"/>
    </source>
</evidence>
<feature type="transmembrane region" description="Helical" evidence="6">
    <location>
        <begin position="587"/>
        <end position="609"/>
    </location>
</feature>
<feature type="transmembrane region" description="Helical" evidence="6">
    <location>
        <begin position="137"/>
        <end position="155"/>
    </location>
</feature>
<feature type="compositionally biased region" description="Low complexity" evidence="5">
    <location>
        <begin position="340"/>
        <end position="350"/>
    </location>
</feature>
<feature type="transmembrane region" description="Helical" evidence="6">
    <location>
        <begin position="381"/>
        <end position="398"/>
    </location>
</feature>
<evidence type="ECO:0000256" key="5">
    <source>
        <dbReference type="SAM" id="MobiDB-lite"/>
    </source>
</evidence>
<evidence type="ECO:0000313" key="8">
    <source>
        <dbReference type="Proteomes" id="UP000006174"/>
    </source>
</evidence>
<organism evidence="7 8">
    <name type="scientific">Ustilago hordei</name>
    <name type="common">Barley covered smut fungus</name>
    <dbReference type="NCBI Taxonomy" id="120017"/>
    <lineage>
        <taxon>Eukaryota</taxon>
        <taxon>Fungi</taxon>
        <taxon>Dikarya</taxon>
        <taxon>Basidiomycota</taxon>
        <taxon>Ustilaginomycotina</taxon>
        <taxon>Ustilaginomycetes</taxon>
        <taxon>Ustilaginales</taxon>
        <taxon>Ustilaginaceae</taxon>
        <taxon>Ustilago</taxon>
    </lineage>
</organism>
<feature type="region of interest" description="Disordered" evidence="5">
    <location>
        <begin position="1"/>
        <end position="26"/>
    </location>
</feature>
<feature type="transmembrane region" description="Helical" evidence="6">
    <location>
        <begin position="418"/>
        <end position="442"/>
    </location>
</feature>
<feature type="compositionally biased region" description="Polar residues" evidence="5">
    <location>
        <begin position="311"/>
        <end position="321"/>
    </location>
</feature>
<keyword evidence="8" id="KW-1185">Reference proteome</keyword>
<gene>
    <name evidence="7" type="ORF">UHOR_00587</name>
</gene>
<comment type="caution">
    <text evidence="7">The sequence shown here is derived from an EMBL/GenBank/DDBJ whole genome shotgun (WGS) entry which is preliminary data.</text>
</comment>
<accession>I2G4M0</accession>
<feature type="transmembrane region" description="Helical" evidence="6">
    <location>
        <begin position="243"/>
        <end position="264"/>
    </location>
</feature>
<keyword evidence="3 6" id="KW-1133">Transmembrane helix</keyword>
<feature type="region of interest" description="Disordered" evidence="5">
    <location>
        <begin position="311"/>
        <end position="351"/>
    </location>
</feature>
<dbReference type="InterPro" id="IPR036259">
    <property type="entry name" value="MFS_trans_sf"/>
</dbReference>
<dbReference type="SUPFAM" id="SSF103473">
    <property type="entry name" value="MFS general substrate transporter"/>
    <property type="match status" value="1"/>
</dbReference>